<dbReference type="InterPro" id="IPR011050">
    <property type="entry name" value="Pectin_lyase_fold/virulence"/>
</dbReference>
<dbReference type="GO" id="GO:0016787">
    <property type="term" value="F:hydrolase activity"/>
    <property type="evidence" value="ECO:0007669"/>
    <property type="project" value="UniProtKB-KW"/>
</dbReference>
<dbReference type="Pfam" id="PF00295">
    <property type="entry name" value="Glyco_hydro_28"/>
    <property type="match status" value="1"/>
</dbReference>
<proteinExistence type="inferred from homology"/>
<keyword evidence="3 4" id="KW-0326">Glycosidase</keyword>
<dbReference type="InterPro" id="IPR012334">
    <property type="entry name" value="Pectin_lyas_fold"/>
</dbReference>
<sequence length="513" mass="56569">MKYKLIFFAACFLYALSGMAGVMELDVTRHGAVGDGKTLNTGSLQGAIDGLHARGGGVLRFPAGRYLTGSLRLKSGVTLYLEEGAVLLGSTSPYDYPKFSTEKELKVNNDHFDQALIYADGAENIGITGGGCVDGQGRELALTIDSLHHTGELVDPHYNTYRKRPNTRPKLLFVRGCRNVRIHRASFRSSAAWGLSFSLCTDVTLDSLHIENRAYWNNDGIDISDCKDVRIAHCDVNSADDGICLKSHNRDACNDRVSIVHCRIISSASAIKFGTESGGGFKNVTIDDIRVKDTYRSAIAIESVDGAAIENIRVSNIHAVNTGNAIFIRLGHRPGEAPGYVRNVSIRNLYAEIPFERPDIDYDLRGPALPFFHNPFPASISGIPGHDVENVTLENIEIVYPGRASKGMTYISLSRLADVPENVDGYPEFSMFGELPAWGFYVRHVSGLTLKGITLRLREDDYRPAFVFDRVSRLSLSDIVLPEDKQAGQVVLRQTGLQRKARVPERWIFSIDN</sequence>
<dbReference type="PANTHER" id="PTHR31339">
    <property type="entry name" value="PECTIN LYASE-RELATED"/>
    <property type="match status" value="1"/>
</dbReference>
<evidence type="ECO:0000256" key="1">
    <source>
        <dbReference type="ARBA" id="ARBA00008834"/>
    </source>
</evidence>
<dbReference type="Gene3D" id="2.160.20.10">
    <property type="entry name" value="Single-stranded right-handed beta-helix, Pectin lyase-like"/>
    <property type="match status" value="1"/>
</dbReference>
<comment type="caution">
    <text evidence="6">The sequence shown here is derived from an EMBL/GenBank/DDBJ whole genome shotgun (WGS) entry which is preliminary data.</text>
</comment>
<evidence type="ECO:0000256" key="2">
    <source>
        <dbReference type="ARBA" id="ARBA00022801"/>
    </source>
</evidence>
<evidence type="ECO:0000313" key="6">
    <source>
        <dbReference type="EMBL" id="MBD8040153.1"/>
    </source>
</evidence>
<dbReference type="Proteomes" id="UP000620874">
    <property type="component" value="Unassembled WGS sequence"/>
</dbReference>
<keyword evidence="5" id="KW-0732">Signal</keyword>
<reference evidence="6 7" key="1">
    <citation type="submission" date="2020-08" db="EMBL/GenBank/DDBJ databases">
        <title>A Genomic Blueprint of the Chicken Gut Microbiome.</title>
        <authorList>
            <person name="Gilroy R."/>
            <person name="Ravi A."/>
            <person name="Getino M."/>
            <person name="Pursley I."/>
            <person name="Horton D.L."/>
            <person name="Alikhan N.-F."/>
            <person name="Baker D."/>
            <person name="Gharbi K."/>
            <person name="Hall N."/>
            <person name="Watson M."/>
            <person name="Adriaenssens E.M."/>
            <person name="Foster-Nyarko E."/>
            <person name="Jarju S."/>
            <person name="Secka A."/>
            <person name="Antonio M."/>
            <person name="Oren A."/>
            <person name="Chaudhuri R."/>
            <person name="La Ragione R.M."/>
            <person name="Hildebrand F."/>
            <person name="Pallen M.J."/>
        </authorList>
    </citation>
    <scope>NUCLEOTIDE SEQUENCE [LARGE SCALE GENOMIC DNA]</scope>
    <source>
        <strain evidence="6 7">Sa1CVN1</strain>
    </source>
</reference>
<keyword evidence="2 4" id="KW-0378">Hydrolase</keyword>
<dbReference type="InterPro" id="IPR051801">
    <property type="entry name" value="GH28_Enzymes"/>
</dbReference>
<evidence type="ECO:0000256" key="3">
    <source>
        <dbReference type="ARBA" id="ARBA00023295"/>
    </source>
</evidence>
<evidence type="ECO:0000256" key="5">
    <source>
        <dbReference type="SAM" id="SignalP"/>
    </source>
</evidence>
<organism evidence="6 7">
    <name type="scientific">Phocaeicola intestinalis</name>
    <dbReference type="NCBI Taxonomy" id="2762212"/>
    <lineage>
        <taxon>Bacteria</taxon>
        <taxon>Pseudomonadati</taxon>
        <taxon>Bacteroidota</taxon>
        <taxon>Bacteroidia</taxon>
        <taxon>Bacteroidales</taxon>
        <taxon>Bacteroidaceae</taxon>
        <taxon>Phocaeicola</taxon>
    </lineage>
</organism>
<comment type="similarity">
    <text evidence="1 4">Belongs to the glycosyl hydrolase 28 family.</text>
</comment>
<dbReference type="PANTHER" id="PTHR31339:SF9">
    <property type="entry name" value="PLASMIN AND FIBRONECTIN-BINDING PROTEIN A"/>
    <property type="match status" value="1"/>
</dbReference>
<evidence type="ECO:0000313" key="7">
    <source>
        <dbReference type="Proteomes" id="UP000620874"/>
    </source>
</evidence>
<accession>A0ABR8Y7H5</accession>
<protein>
    <submittedName>
        <fullName evidence="6">Glycoside hydrolase family 28 protein</fullName>
    </submittedName>
</protein>
<evidence type="ECO:0000256" key="4">
    <source>
        <dbReference type="RuleBase" id="RU361169"/>
    </source>
</evidence>
<keyword evidence="7" id="KW-1185">Reference proteome</keyword>
<dbReference type="InterPro" id="IPR000743">
    <property type="entry name" value="Glyco_hydro_28"/>
</dbReference>
<gene>
    <name evidence="6" type="ORF">H9625_06780</name>
</gene>
<dbReference type="EMBL" id="JACSPP010000015">
    <property type="protein sequence ID" value="MBD8040153.1"/>
    <property type="molecule type" value="Genomic_DNA"/>
</dbReference>
<feature type="chain" id="PRO_5046934822" evidence="5">
    <location>
        <begin position="21"/>
        <end position="513"/>
    </location>
</feature>
<dbReference type="SMART" id="SM00710">
    <property type="entry name" value="PbH1"/>
    <property type="match status" value="6"/>
</dbReference>
<dbReference type="RefSeq" id="WP_191763557.1">
    <property type="nucleotide sequence ID" value="NZ_JACSPP010000015.1"/>
</dbReference>
<dbReference type="InterPro" id="IPR006626">
    <property type="entry name" value="PbH1"/>
</dbReference>
<dbReference type="SUPFAM" id="SSF51126">
    <property type="entry name" value="Pectin lyase-like"/>
    <property type="match status" value="1"/>
</dbReference>
<name>A0ABR8Y7H5_9BACT</name>
<feature type="signal peptide" evidence="5">
    <location>
        <begin position="1"/>
        <end position="20"/>
    </location>
</feature>